<reference evidence="1" key="1">
    <citation type="journal article" date="2015" name="Nature">
        <title>Complex archaea that bridge the gap between prokaryotes and eukaryotes.</title>
        <authorList>
            <person name="Spang A."/>
            <person name="Saw J.H."/>
            <person name="Jorgensen S.L."/>
            <person name="Zaremba-Niedzwiedzka K."/>
            <person name="Martijn J."/>
            <person name="Lind A.E."/>
            <person name="van Eijk R."/>
            <person name="Schleper C."/>
            <person name="Guy L."/>
            <person name="Ettema T.J."/>
        </authorList>
    </citation>
    <scope>NUCLEOTIDE SEQUENCE</scope>
</reference>
<dbReference type="EMBL" id="LAZR01022911">
    <property type="protein sequence ID" value="KKL80249.1"/>
    <property type="molecule type" value="Genomic_DNA"/>
</dbReference>
<feature type="non-terminal residue" evidence="1">
    <location>
        <position position="737"/>
    </location>
</feature>
<protein>
    <submittedName>
        <fullName evidence="1">Uncharacterized protein</fullName>
    </submittedName>
</protein>
<dbReference type="AlphaFoldDB" id="A0A0F9F1Q8"/>
<sequence length="737" mass="80905">VRTGGKAAVEFEKSGIFKVIVDLGVEGAKVTDDLRDFHLAWRKAMQITDEVRRTQELGRLNRAFMVSMNEALAAGGLEAQLVINMRDLVFFNAQRTSGAASATAEASAATTAAARAAAEHGEIIAKQLPSFTPGGSAVPGQAETLAEIIRGTVAMAPEGAPLLEALVKDAEALLAKAKGQAPENALTVEFETAVTKVRVASPEARREALIEVETLEAGIRDLIGEPAIAPEVAVEAAVPEEVSPAVAEFDELFPAAPEVIELPPAGEVAPGEAPLAIQEPVAIPEPPPPDTPVTAELLENSPVIRDIGFKEKFRPSRKVFDKMNVPDVWEMAFPAETLATEELRAIRKTINGWRRVTKDPVRRELMWEYLNSGKREIFEKLTFEEKRIAPEARKFLDAWADRHDLPAQQRIGNYIPHLFEAEVQKSLDAGHPLSLQMSKAISEEGTRHLFNPFLQERLGKETGLLKDPWLAIDAYVERSLRTVYYQPILDRIAAYLPFAPPAAADYLKQFTDRLSGKPGKLDRDINNTLRGLAEFLQDKGVRWQWLQRALTEGNPAGMAAYNLASVLYIGWLHKPSTAIRNASQSLLTIAEVGPVNFARGVRLRFTKEGQAALAESFVVRSRRRAVPAAGLDTEFSSLVSTTVQRTALFAFTTVDLELNVKQAFLAGYAEAKDLYPDAPREMWKARGDEVAMDTQFLYTKINAASWSQSAPGRTGAMLTTWTFNFMELATKWAQGTA</sequence>
<evidence type="ECO:0000313" key="1">
    <source>
        <dbReference type="EMBL" id="KKL80249.1"/>
    </source>
</evidence>
<organism evidence="1">
    <name type="scientific">marine sediment metagenome</name>
    <dbReference type="NCBI Taxonomy" id="412755"/>
    <lineage>
        <taxon>unclassified sequences</taxon>
        <taxon>metagenomes</taxon>
        <taxon>ecological metagenomes</taxon>
    </lineage>
</organism>
<name>A0A0F9F1Q8_9ZZZZ</name>
<feature type="non-terminal residue" evidence="1">
    <location>
        <position position="1"/>
    </location>
</feature>
<gene>
    <name evidence="1" type="ORF">LCGC14_2006650</name>
</gene>
<proteinExistence type="predicted"/>
<comment type="caution">
    <text evidence="1">The sequence shown here is derived from an EMBL/GenBank/DDBJ whole genome shotgun (WGS) entry which is preliminary data.</text>
</comment>
<accession>A0A0F9F1Q8</accession>